<protein>
    <submittedName>
        <fullName evidence="1">Flagellar protein FliT</fullName>
    </submittedName>
</protein>
<dbReference type="Proteomes" id="UP000284465">
    <property type="component" value="Unassembled WGS sequence"/>
</dbReference>
<dbReference type="EMBL" id="QSFP01000075">
    <property type="protein sequence ID" value="RHA59183.1"/>
    <property type="molecule type" value="Genomic_DNA"/>
</dbReference>
<dbReference type="GO" id="GO:0044780">
    <property type="term" value="P:bacterial-type flagellum assembly"/>
    <property type="evidence" value="ECO:0007669"/>
    <property type="project" value="InterPro"/>
</dbReference>
<dbReference type="EMBL" id="QSHO01000015">
    <property type="protein sequence ID" value="RHC14606.1"/>
    <property type="molecule type" value="Genomic_DNA"/>
</dbReference>
<sequence>MENMEKNQYIPVMIQSLKKKSEILDAIMELNIRQSEELENPALDPDDFDKTVEEKSKQIEQLDLLDDGFQELFDRVKDDLKNHQDLYRDEIAQMQDYIRKLTSKSATIQVQEARNKDLMTKKFASVHKQVREVRKSQRVVNQYYKNMMKTNYGEPVFTDKKK</sequence>
<gene>
    <name evidence="2" type="ORF">DW856_15500</name>
    <name evidence="1" type="ORF">DW927_20525</name>
</gene>
<dbReference type="RefSeq" id="WP_118210282.1">
    <property type="nucleotide sequence ID" value="NZ_JADNLD010000014.1"/>
</dbReference>
<keyword evidence="1" id="KW-0966">Cell projection</keyword>
<dbReference type="Proteomes" id="UP000283513">
    <property type="component" value="Unassembled WGS sequence"/>
</dbReference>
<comment type="caution">
    <text evidence="1">The sequence shown here is derived from an EMBL/GenBank/DDBJ whole genome shotgun (WGS) entry which is preliminary data.</text>
</comment>
<accession>A0A413S919</accession>
<dbReference type="Pfam" id="PF05130">
    <property type="entry name" value="FlgN"/>
    <property type="match status" value="1"/>
</dbReference>
<keyword evidence="1" id="KW-0282">Flagellum</keyword>
<evidence type="ECO:0000313" key="4">
    <source>
        <dbReference type="Proteomes" id="UP000284465"/>
    </source>
</evidence>
<reference evidence="3 4" key="1">
    <citation type="submission" date="2018-08" db="EMBL/GenBank/DDBJ databases">
        <title>A genome reference for cultivated species of the human gut microbiota.</title>
        <authorList>
            <person name="Zou Y."/>
            <person name="Xue W."/>
            <person name="Luo G."/>
        </authorList>
    </citation>
    <scope>NUCLEOTIDE SEQUENCE [LARGE SCALE GENOMIC DNA]</scope>
    <source>
        <strain evidence="2 3">AM37-1AC</strain>
        <strain evidence="1 4">AM43-11</strain>
    </source>
</reference>
<organism evidence="1 4">
    <name type="scientific">Roseburia intestinalis</name>
    <dbReference type="NCBI Taxonomy" id="166486"/>
    <lineage>
        <taxon>Bacteria</taxon>
        <taxon>Bacillati</taxon>
        <taxon>Bacillota</taxon>
        <taxon>Clostridia</taxon>
        <taxon>Lachnospirales</taxon>
        <taxon>Lachnospiraceae</taxon>
        <taxon>Roseburia</taxon>
    </lineage>
</organism>
<proteinExistence type="predicted"/>
<dbReference type="InterPro" id="IPR007809">
    <property type="entry name" value="FlgN-like"/>
</dbReference>
<evidence type="ECO:0000313" key="1">
    <source>
        <dbReference type="EMBL" id="RHA59183.1"/>
    </source>
</evidence>
<dbReference type="AlphaFoldDB" id="A0A413S919"/>
<evidence type="ECO:0000313" key="3">
    <source>
        <dbReference type="Proteomes" id="UP000283513"/>
    </source>
</evidence>
<keyword evidence="1" id="KW-0969">Cilium</keyword>
<name>A0A413S919_9FIRM</name>
<evidence type="ECO:0000313" key="2">
    <source>
        <dbReference type="EMBL" id="RHC14606.1"/>
    </source>
</evidence>